<sequence length="266" mass="28777">MSELRPVVLSGRSGGTTHREVELLASLPREMRLIGGLAVMCRVGVPHRTTVDLDVITRGLDDHHESMSRLALTSTGGGQYSFEGGLDLDVIEVASESAEEVLELLGASGAPLTDLELAVVAHTWAHDHAAPLDVVAVHDSTGDRLAEANGRLVATTVGLLVMKCSAVPLRASSKPEKRSSDLYDIGRLLSVGHPDPSEVSALPPLLRQVTLERLHTWFVDDSGRDRTYREVRRFDEPQLDLDEVAEAVEDLFALSSPDALGNQPER</sequence>
<gene>
    <name evidence="1" type="ORF">UFOPK1358_00782</name>
</gene>
<organism evidence="1">
    <name type="scientific">freshwater metagenome</name>
    <dbReference type="NCBI Taxonomy" id="449393"/>
    <lineage>
        <taxon>unclassified sequences</taxon>
        <taxon>metagenomes</taxon>
        <taxon>ecological metagenomes</taxon>
    </lineage>
</organism>
<accession>A0A6J6BCI2</accession>
<dbReference type="EMBL" id="CAEZSF010000060">
    <property type="protein sequence ID" value="CAB4536671.1"/>
    <property type="molecule type" value="Genomic_DNA"/>
</dbReference>
<proteinExistence type="predicted"/>
<evidence type="ECO:0000313" key="1">
    <source>
        <dbReference type="EMBL" id="CAB4536671.1"/>
    </source>
</evidence>
<reference evidence="1" key="1">
    <citation type="submission" date="2020-05" db="EMBL/GenBank/DDBJ databases">
        <authorList>
            <person name="Chiriac C."/>
            <person name="Salcher M."/>
            <person name="Ghai R."/>
            <person name="Kavagutti S V."/>
        </authorList>
    </citation>
    <scope>NUCLEOTIDE SEQUENCE</scope>
</reference>
<name>A0A6J6BCI2_9ZZZZ</name>
<dbReference type="AlphaFoldDB" id="A0A6J6BCI2"/>
<protein>
    <submittedName>
        <fullName evidence="1">Unannotated protein</fullName>
    </submittedName>
</protein>